<gene>
    <name evidence="2" type="ORF">FA15DRAFT_673096</name>
</gene>
<dbReference type="InterPro" id="IPR046528">
    <property type="entry name" value="DUF6593"/>
</dbReference>
<evidence type="ECO:0000313" key="2">
    <source>
        <dbReference type="EMBL" id="TFK20907.1"/>
    </source>
</evidence>
<dbReference type="AlphaFoldDB" id="A0A5C3KLQ1"/>
<evidence type="ECO:0000259" key="1">
    <source>
        <dbReference type="Pfam" id="PF20236"/>
    </source>
</evidence>
<dbReference type="Pfam" id="PF20236">
    <property type="entry name" value="DUF6593"/>
    <property type="match status" value="1"/>
</dbReference>
<protein>
    <recommendedName>
        <fullName evidence="1">DUF6593 domain-containing protein</fullName>
    </recommendedName>
</protein>
<dbReference type="OrthoDB" id="3021178at2759"/>
<organism evidence="2 3">
    <name type="scientific">Coprinopsis marcescibilis</name>
    <name type="common">Agaric fungus</name>
    <name type="synonym">Psathyrella marcescibilis</name>
    <dbReference type="NCBI Taxonomy" id="230819"/>
    <lineage>
        <taxon>Eukaryota</taxon>
        <taxon>Fungi</taxon>
        <taxon>Dikarya</taxon>
        <taxon>Basidiomycota</taxon>
        <taxon>Agaricomycotina</taxon>
        <taxon>Agaricomycetes</taxon>
        <taxon>Agaricomycetidae</taxon>
        <taxon>Agaricales</taxon>
        <taxon>Agaricineae</taxon>
        <taxon>Psathyrellaceae</taxon>
        <taxon>Coprinopsis</taxon>
    </lineage>
</organism>
<name>A0A5C3KLQ1_COPMA</name>
<reference evidence="2 3" key="1">
    <citation type="journal article" date="2019" name="Nat. Ecol. Evol.">
        <title>Megaphylogeny resolves global patterns of mushroom evolution.</title>
        <authorList>
            <person name="Varga T."/>
            <person name="Krizsan K."/>
            <person name="Foldi C."/>
            <person name="Dima B."/>
            <person name="Sanchez-Garcia M."/>
            <person name="Sanchez-Ramirez S."/>
            <person name="Szollosi G.J."/>
            <person name="Szarkandi J.G."/>
            <person name="Papp V."/>
            <person name="Albert L."/>
            <person name="Andreopoulos W."/>
            <person name="Angelini C."/>
            <person name="Antonin V."/>
            <person name="Barry K.W."/>
            <person name="Bougher N.L."/>
            <person name="Buchanan P."/>
            <person name="Buyck B."/>
            <person name="Bense V."/>
            <person name="Catcheside P."/>
            <person name="Chovatia M."/>
            <person name="Cooper J."/>
            <person name="Damon W."/>
            <person name="Desjardin D."/>
            <person name="Finy P."/>
            <person name="Geml J."/>
            <person name="Haridas S."/>
            <person name="Hughes K."/>
            <person name="Justo A."/>
            <person name="Karasinski D."/>
            <person name="Kautmanova I."/>
            <person name="Kiss B."/>
            <person name="Kocsube S."/>
            <person name="Kotiranta H."/>
            <person name="LaButti K.M."/>
            <person name="Lechner B.E."/>
            <person name="Liimatainen K."/>
            <person name="Lipzen A."/>
            <person name="Lukacs Z."/>
            <person name="Mihaltcheva S."/>
            <person name="Morgado L.N."/>
            <person name="Niskanen T."/>
            <person name="Noordeloos M.E."/>
            <person name="Ohm R.A."/>
            <person name="Ortiz-Santana B."/>
            <person name="Ovrebo C."/>
            <person name="Racz N."/>
            <person name="Riley R."/>
            <person name="Savchenko A."/>
            <person name="Shiryaev A."/>
            <person name="Soop K."/>
            <person name="Spirin V."/>
            <person name="Szebenyi C."/>
            <person name="Tomsovsky M."/>
            <person name="Tulloss R.E."/>
            <person name="Uehling J."/>
            <person name="Grigoriev I.V."/>
            <person name="Vagvolgyi C."/>
            <person name="Papp T."/>
            <person name="Martin F.M."/>
            <person name="Miettinen O."/>
            <person name="Hibbett D.S."/>
            <person name="Nagy L.G."/>
        </authorList>
    </citation>
    <scope>NUCLEOTIDE SEQUENCE [LARGE SCALE GENOMIC DNA]</scope>
    <source>
        <strain evidence="2 3">CBS 121175</strain>
    </source>
</reference>
<keyword evidence="3" id="KW-1185">Reference proteome</keyword>
<sequence>MKFILDTSRPLAATYFTEDGMPAYRIGFAPGTTGIFDQQRTQQVEKMDSKSGHFLPYAEYQLHSFRPDRLKMGTTFDEGADSIFRREWGAANAGDDRIFVGLDDKEYRWKARMQKSELVLNDGSDTLVAKFHRKRYKVLWMGESRPASFDILPAGEHMVDLIMFTYAYVERKREQYQEAQRRRRRTNA</sequence>
<feature type="domain" description="DUF6593" evidence="1">
    <location>
        <begin position="10"/>
        <end position="174"/>
    </location>
</feature>
<evidence type="ECO:0000313" key="3">
    <source>
        <dbReference type="Proteomes" id="UP000307440"/>
    </source>
</evidence>
<dbReference type="Proteomes" id="UP000307440">
    <property type="component" value="Unassembled WGS sequence"/>
</dbReference>
<dbReference type="EMBL" id="ML210284">
    <property type="protein sequence ID" value="TFK20907.1"/>
    <property type="molecule type" value="Genomic_DNA"/>
</dbReference>
<proteinExistence type="predicted"/>
<accession>A0A5C3KLQ1</accession>